<evidence type="ECO:0000256" key="1">
    <source>
        <dbReference type="ARBA" id="ARBA00000085"/>
    </source>
</evidence>
<comment type="subcellular location">
    <subcellularLocation>
        <location evidence="2">Membrane</location>
        <topology evidence="2">Multi-pass membrane protein</topology>
    </subcellularLocation>
</comment>
<evidence type="ECO:0000259" key="14">
    <source>
        <dbReference type="PROSITE" id="PS50109"/>
    </source>
</evidence>
<feature type="transmembrane region" description="Helical" evidence="13">
    <location>
        <begin position="140"/>
        <end position="163"/>
    </location>
</feature>
<dbReference type="EMBL" id="JAOQJV010000022">
    <property type="protein sequence ID" value="MCU6700995.1"/>
    <property type="molecule type" value="Genomic_DNA"/>
</dbReference>
<evidence type="ECO:0000256" key="3">
    <source>
        <dbReference type="ARBA" id="ARBA00012438"/>
    </source>
</evidence>
<dbReference type="SUPFAM" id="SSF47384">
    <property type="entry name" value="Homodimeric domain of signal transducing histidine kinase"/>
    <property type="match status" value="1"/>
</dbReference>
<organism evidence="15 16">
    <name type="scientific">Dorea ammoniilytica</name>
    <dbReference type="NCBI Taxonomy" id="2981788"/>
    <lineage>
        <taxon>Bacteria</taxon>
        <taxon>Bacillati</taxon>
        <taxon>Bacillota</taxon>
        <taxon>Clostridia</taxon>
        <taxon>Lachnospirales</taxon>
        <taxon>Lachnospiraceae</taxon>
        <taxon>Dorea</taxon>
    </lineage>
</organism>
<dbReference type="RefSeq" id="WP_262582278.1">
    <property type="nucleotide sequence ID" value="NZ_JAOQJV010000022.1"/>
</dbReference>
<dbReference type="InterPro" id="IPR036890">
    <property type="entry name" value="HATPase_C_sf"/>
</dbReference>
<name>A0ABT2S8S2_9FIRM</name>
<evidence type="ECO:0000256" key="5">
    <source>
        <dbReference type="ARBA" id="ARBA00022679"/>
    </source>
</evidence>
<evidence type="ECO:0000256" key="13">
    <source>
        <dbReference type="SAM" id="Phobius"/>
    </source>
</evidence>
<proteinExistence type="predicted"/>
<dbReference type="SUPFAM" id="SSF55781">
    <property type="entry name" value="GAF domain-like"/>
    <property type="match status" value="1"/>
</dbReference>
<dbReference type="InterPro" id="IPR025201">
    <property type="entry name" value="KdpD_TM"/>
</dbReference>
<evidence type="ECO:0000256" key="6">
    <source>
        <dbReference type="ARBA" id="ARBA00022692"/>
    </source>
</evidence>
<comment type="catalytic activity">
    <reaction evidence="1">
        <text>ATP + protein L-histidine = ADP + protein N-phospho-L-histidine.</text>
        <dbReference type="EC" id="2.7.13.3"/>
    </reaction>
</comment>
<dbReference type="InterPro" id="IPR052023">
    <property type="entry name" value="Histidine_kinase_KdpD"/>
</dbReference>
<dbReference type="Gene3D" id="3.30.565.10">
    <property type="entry name" value="Histidine kinase-like ATPase, C-terminal domain"/>
    <property type="match status" value="1"/>
</dbReference>
<evidence type="ECO:0000256" key="2">
    <source>
        <dbReference type="ARBA" id="ARBA00004141"/>
    </source>
</evidence>
<evidence type="ECO:0000313" key="15">
    <source>
        <dbReference type="EMBL" id="MCU6700995.1"/>
    </source>
</evidence>
<dbReference type="InterPro" id="IPR003018">
    <property type="entry name" value="GAF"/>
</dbReference>
<keyword evidence="4" id="KW-0597">Phosphoprotein</keyword>
<dbReference type="InterPro" id="IPR038318">
    <property type="entry name" value="KdpD_sf"/>
</dbReference>
<dbReference type="PRINTS" id="PR00344">
    <property type="entry name" value="BCTRLSENSOR"/>
</dbReference>
<dbReference type="CDD" id="cd00082">
    <property type="entry name" value="HisKA"/>
    <property type="match status" value="1"/>
</dbReference>
<keyword evidence="10 13" id="KW-1133">Transmembrane helix</keyword>
<keyword evidence="5" id="KW-0808">Transferase</keyword>
<dbReference type="SUPFAM" id="SSF55874">
    <property type="entry name" value="ATPase domain of HSP90 chaperone/DNA topoisomerase II/histidine kinase"/>
    <property type="match status" value="1"/>
</dbReference>
<dbReference type="InterPro" id="IPR005467">
    <property type="entry name" value="His_kinase_dom"/>
</dbReference>
<evidence type="ECO:0000256" key="11">
    <source>
        <dbReference type="ARBA" id="ARBA00023012"/>
    </source>
</evidence>
<dbReference type="PANTHER" id="PTHR45569:SF1">
    <property type="entry name" value="SENSOR PROTEIN KDPD"/>
    <property type="match status" value="1"/>
</dbReference>
<dbReference type="Gene3D" id="1.20.120.620">
    <property type="entry name" value="Backbone structure of the membrane domain of e. Coli histidine kinase receptor kdpd"/>
    <property type="match status" value="1"/>
</dbReference>
<accession>A0ABT2S8S2</accession>
<dbReference type="InterPro" id="IPR036097">
    <property type="entry name" value="HisK_dim/P_sf"/>
</dbReference>
<dbReference type="InterPro" id="IPR029016">
    <property type="entry name" value="GAF-like_dom_sf"/>
</dbReference>
<reference evidence="15 16" key="1">
    <citation type="journal article" date="2021" name="ISME Commun">
        <title>Automated analysis of genomic sequences facilitates high-throughput and comprehensive description of bacteria.</title>
        <authorList>
            <person name="Hitch T.C.A."/>
        </authorList>
    </citation>
    <scope>NUCLEOTIDE SEQUENCE [LARGE SCALE GENOMIC DNA]</scope>
    <source>
        <strain evidence="15 16">Sanger_02</strain>
    </source>
</reference>
<evidence type="ECO:0000256" key="9">
    <source>
        <dbReference type="ARBA" id="ARBA00022840"/>
    </source>
</evidence>
<keyword evidence="16" id="KW-1185">Reference proteome</keyword>
<keyword evidence="7" id="KW-0547">Nucleotide-binding</keyword>
<dbReference type="InterPro" id="IPR003661">
    <property type="entry name" value="HisK_dim/P_dom"/>
</dbReference>
<dbReference type="Pfam" id="PF13492">
    <property type="entry name" value="GAF_3"/>
    <property type="match status" value="1"/>
</dbReference>
<comment type="caution">
    <text evidence="15">The sequence shown here is derived from an EMBL/GenBank/DDBJ whole genome shotgun (WGS) entry which is preliminary data.</text>
</comment>
<sequence length="562" mass="62649">MGVGAVLALSVPFVVVLGWISANQFEGFFLKNWRDNEKEYKIYDASVRGRVMQNAFYQKGYCKDLAFTVLMLAICTAVGFCFLKLGFTDTNIVMIYILGVLLTAVVTKGYVYSVASAFLSVLLFGFFLTEPRLSFQTYAMGYPVTFAVMLLAAIITGTLAAQLKAHAEVSSRQAFRIQVLFDTNRLLQRKRDEKDILRTTCEQLTKLFACSIVAYLVEDDRLSEGMVYAGGERGKDIRLLEEPEHAAAEWVLKNRKSAGIGTDYCKEARSLYMPICTEDSVYGVVGIPMTQKPLDSFEYSTVRSVLNECALAMDNVHHLKEMEKAAVLAKNEQLRADLLRSISHDLRTPLCAISGNADTLLHNEEGIDDATRKQIYTDIYDDAEWLVGVVENLLSVTRLNDNRLKLNMTDQLVDEVVDEAVRHVSRLGREHVIGTDCEELLLARMDARLIIQVLVNLIENAVKYTQQGSKIQISAHRQGDKVCIRVSDNGGGIRDAMKPHVFEMFYVGKTTVADSRRSLGLGLALSRSIVEAHGGELTLTDNQPHGCIFSFTLPVSEVTLNE</sequence>
<evidence type="ECO:0000313" key="16">
    <source>
        <dbReference type="Proteomes" id="UP001207605"/>
    </source>
</evidence>
<protein>
    <recommendedName>
        <fullName evidence="3">histidine kinase</fullName>
        <ecNumber evidence="3">2.7.13.3</ecNumber>
    </recommendedName>
</protein>
<dbReference type="InterPro" id="IPR003594">
    <property type="entry name" value="HATPase_dom"/>
</dbReference>
<dbReference type="SMART" id="SM00388">
    <property type="entry name" value="HisKA"/>
    <property type="match status" value="1"/>
</dbReference>
<feature type="domain" description="Histidine kinase" evidence="14">
    <location>
        <begin position="341"/>
        <end position="557"/>
    </location>
</feature>
<dbReference type="SMART" id="SM00387">
    <property type="entry name" value="HATPase_c"/>
    <property type="match status" value="1"/>
</dbReference>
<keyword evidence="9" id="KW-0067">ATP-binding</keyword>
<dbReference type="EC" id="2.7.13.3" evidence="3"/>
<keyword evidence="6 13" id="KW-0812">Transmembrane</keyword>
<dbReference type="Pfam" id="PF00512">
    <property type="entry name" value="HisKA"/>
    <property type="match status" value="1"/>
</dbReference>
<keyword evidence="11" id="KW-0902">Two-component regulatory system</keyword>
<dbReference type="InterPro" id="IPR004358">
    <property type="entry name" value="Sig_transdc_His_kin-like_C"/>
</dbReference>
<evidence type="ECO:0000256" key="10">
    <source>
        <dbReference type="ARBA" id="ARBA00022989"/>
    </source>
</evidence>
<dbReference type="CDD" id="cd00075">
    <property type="entry name" value="HATPase"/>
    <property type="match status" value="1"/>
</dbReference>
<dbReference type="Gene3D" id="3.30.450.40">
    <property type="match status" value="1"/>
</dbReference>
<gene>
    <name evidence="15" type="ORF">OCV65_12230</name>
</gene>
<dbReference type="Proteomes" id="UP001207605">
    <property type="component" value="Unassembled WGS sequence"/>
</dbReference>
<evidence type="ECO:0000256" key="4">
    <source>
        <dbReference type="ARBA" id="ARBA00022553"/>
    </source>
</evidence>
<evidence type="ECO:0000256" key="7">
    <source>
        <dbReference type="ARBA" id="ARBA00022741"/>
    </source>
</evidence>
<keyword evidence="8" id="KW-0418">Kinase</keyword>
<dbReference type="Pfam" id="PF13493">
    <property type="entry name" value="DUF4118"/>
    <property type="match status" value="1"/>
</dbReference>
<dbReference type="PANTHER" id="PTHR45569">
    <property type="entry name" value="SENSOR PROTEIN KDPD"/>
    <property type="match status" value="1"/>
</dbReference>
<dbReference type="Pfam" id="PF02518">
    <property type="entry name" value="HATPase_c"/>
    <property type="match status" value="1"/>
</dbReference>
<dbReference type="Gene3D" id="1.10.287.130">
    <property type="match status" value="1"/>
</dbReference>
<feature type="transmembrane region" description="Helical" evidence="13">
    <location>
        <begin position="65"/>
        <end position="83"/>
    </location>
</feature>
<evidence type="ECO:0000256" key="12">
    <source>
        <dbReference type="ARBA" id="ARBA00023136"/>
    </source>
</evidence>
<feature type="transmembrane region" description="Helical" evidence="13">
    <location>
        <begin position="95"/>
        <end position="128"/>
    </location>
</feature>
<dbReference type="PROSITE" id="PS50109">
    <property type="entry name" value="HIS_KIN"/>
    <property type="match status" value="1"/>
</dbReference>
<keyword evidence="12 13" id="KW-0472">Membrane</keyword>
<evidence type="ECO:0000256" key="8">
    <source>
        <dbReference type="ARBA" id="ARBA00022777"/>
    </source>
</evidence>